<feature type="binding site" description="in other chain" evidence="8">
    <location>
        <position position="193"/>
    </location>
    <ligand>
        <name>IMP</name>
        <dbReference type="ChEBI" id="CHEBI:58053"/>
        <note>ligand shared between dimeric partners</note>
    </ligand>
</feature>
<evidence type="ECO:0000256" key="8">
    <source>
        <dbReference type="HAMAP-Rule" id="MF_00011"/>
    </source>
</evidence>
<dbReference type="UniPathway" id="UPA00075">
    <property type="reaction ID" value="UER00335"/>
</dbReference>
<keyword evidence="3 8" id="KW-0479">Metal-binding</keyword>
<dbReference type="Proteomes" id="UP000231019">
    <property type="component" value="Unassembled WGS sequence"/>
</dbReference>
<feature type="binding site" description="in other chain" evidence="8">
    <location>
        <position position="127"/>
    </location>
    <ligand>
        <name>IMP</name>
        <dbReference type="ChEBI" id="CHEBI:58053"/>
        <note>ligand shared between dimeric partners</note>
    </ligand>
</feature>
<sequence length="394" mass="43345">MFMQIVVGAQWGDEGKGKIVDFLSESADFIVRYQGGNNAGHTVIVGDETFKLHLVPSGICRGKQSVLGNGVVINPVALAEEIQKLEARGIEVRGKLWLSSRAHLILEEHILRDQAQEASRSLKVGTTGKGIGPAYTDKTQRKGVRLGEWHYSESLTSSEHEALTFLSPLIADTTHLLHEAFENGKKILLEGAQGTFLDIDHGTYPFVTSSNCSSGGACTGTGLPPTAIHEVNGILKAYTTRVGNGPFPTELLDETGAFLQKQGHEFGTTTGRVRRCGWLDLVMANYARRINGINRWSITKLDVLSGLDELKVCTAYRYQDQLLKGYPAEVRVLEGLEPVYETLPGWREPLSECQSLADLPQNARNYLNFIEAKTQTPIKLVSWGPERTQTLIID</sequence>
<feature type="binding site" evidence="8">
    <location>
        <begin position="268"/>
        <end position="274"/>
    </location>
    <ligand>
        <name>substrate</name>
    </ligand>
</feature>
<dbReference type="CDD" id="cd03108">
    <property type="entry name" value="AdSS"/>
    <property type="match status" value="1"/>
</dbReference>
<dbReference type="EC" id="6.3.4.4" evidence="8 10"/>
<comment type="cofactor">
    <cofactor evidence="8">
        <name>Mg(2+)</name>
        <dbReference type="ChEBI" id="CHEBI:18420"/>
    </cofactor>
    <text evidence="8">Binds 1 Mg(2+) ion per subunit.</text>
</comment>
<keyword evidence="6 8" id="KW-0460">Magnesium</keyword>
<evidence type="ECO:0000256" key="2">
    <source>
        <dbReference type="ARBA" id="ARBA00022598"/>
    </source>
</evidence>
<evidence type="ECO:0000256" key="7">
    <source>
        <dbReference type="ARBA" id="ARBA00023134"/>
    </source>
</evidence>
<comment type="caution">
    <text evidence="11">The sequence shown here is derived from an EMBL/GenBank/DDBJ whole genome shotgun (WGS) entry which is preliminary data.</text>
</comment>
<evidence type="ECO:0000256" key="10">
    <source>
        <dbReference type="RuleBase" id="RU000520"/>
    </source>
</evidence>
<protein>
    <recommendedName>
        <fullName evidence="8 10">Adenylosuccinate synthetase</fullName>
        <shortName evidence="8">AMPSase</shortName>
        <shortName evidence="8">AdSS</shortName>
        <ecNumber evidence="8 10">6.3.4.4</ecNumber>
    </recommendedName>
    <alternativeName>
        <fullName evidence="8">IMP--aspartate ligase</fullName>
    </alternativeName>
</protein>
<feature type="binding site" evidence="8">
    <location>
        <begin position="300"/>
        <end position="302"/>
    </location>
    <ligand>
        <name>GTP</name>
        <dbReference type="ChEBI" id="CHEBI:37565"/>
    </ligand>
</feature>
<keyword evidence="8" id="KW-0963">Cytoplasm</keyword>
<feature type="binding site" description="in other chain" evidence="8">
    <location>
        <position position="272"/>
    </location>
    <ligand>
        <name>IMP</name>
        <dbReference type="ChEBI" id="CHEBI:58053"/>
        <note>ligand shared between dimeric partners</note>
    </ligand>
</feature>
<evidence type="ECO:0000313" key="12">
    <source>
        <dbReference type="Proteomes" id="UP000231019"/>
    </source>
</evidence>
<feature type="binding site" description="in other chain" evidence="8">
    <location>
        <begin position="13"/>
        <end position="16"/>
    </location>
    <ligand>
        <name>IMP</name>
        <dbReference type="ChEBI" id="CHEBI:58053"/>
        <note>ligand shared between dimeric partners</note>
    </ligand>
</feature>
<feature type="binding site" evidence="8">
    <location>
        <begin position="12"/>
        <end position="18"/>
    </location>
    <ligand>
        <name>GTP</name>
        <dbReference type="ChEBI" id="CHEBI:37565"/>
    </ligand>
</feature>
<accession>A0A2M7G5F2</accession>
<dbReference type="InterPro" id="IPR033128">
    <property type="entry name" value="Adenylosuccin_syn_Lys_AS"/>
</dbReference>
<feature type="binding site" evidence="8">
    <location>
        <begin position="382"/>
        <end position="384"/>
    </location>
    <ligand>
        <name>GTP</name>
        <dbReference type="ChEBI" id="CHEBI:37565"/>
    </ligand>
</feature>
<dbReference type="PANTHER" id="PTHR11846">
    <property type="entry name" value="ADENYLOSUCCINATE SYNTHETASE"/>
    <property type="match status" value="1"/>
</dbReference>
<dbReference type="GO" id="GO:0046040">
    <property type="term" value="P:IMP metabolic process"/>
    <property type="evidence" value="ECO:0007669"/>
    <property type="project" value="TreeGrafter"/>
</dbReference>
<dbReference type="Gene3D" id="1.10.300.10">
    <property type="entry name" value="Adenylosuccinate Synthetase, subunit A, domain 2"/>
    <property type="match status" value="1"/>
</dbReference>
<organism evidence="11 12">
    <name type="scientific">bacterium (Candidatus Blackallbacteria) CG17_big_fil_post_rev_8_21_14_2_50_48_46</name>
    <dbReference type="NCBI Taxonomy" id="2014261"/>
    <lineage>
        <taxon>Bacteria</taxon>
        <taxon>Candidatus Blackallbacteria</taxon>
    </lineage>
</organism>
<evidence type="ECO:0000256" key="6">
    <source>
        <dbReference type="ARBA" id="ARBA00022842"/>
    </source>
</evidence>
<evidence type="ECO:0000256" key="9">
    <source>
        <dbReference type="PROSITE-ProRule" id="PRU10134"/>
    </source>
</evidence>
<dbReference type="InterPro" id="IPR018220">
    <property type="entry name" value="Adenylosuccin_syn_GTP-bd"/>
</dbReference>
<dbReference type="PANTHER" id="PTHR11846:SF0">
    <property type="entry name" value="ADENYLOSUCCINATE SYNTHETASE"/>
    <property type="match status" value="1"/>
</dbReference>
<feature type="active site" evidence="9">
    <location>
        <position position="138"/>
    </location>
</feature>
<reference evidence="11 12" key="1">
    <citation type="submission" date="2017-09" db="EMBL/GenBank/DDBJ databases">
        <title>Depth-based differentiation of microbial function through sediment-hosted aquifers and enrichment of novel symbionts in the deep terrestrial subsurface.</title>
        <authorList>
            <person name="Probst A.J."/>
            <person name="Ladd B."/>
            <person name="Jarett J.K."/>
            <person name="Geller-Mcgrath D.E."/>
            <person name="Sieber C.M."/>
            <person name="Emerson J.B."/>
            <person name="Anantharaman K."/>
            <person name="Thomas B.C."/>
            <person name="Malmstrom R."/>
            <person name="Stieglmeier M."/>
            <person name="Klingl A."/>
            <person name="Woyke T."/>
            <person name="Ryan C.M."/>
            <person name="Banfield J.F."/>
        </authorList>
    </citation>
    <scope>NUCLEOTIDE SEQUENCE [LARGE SCALE GENOMIC DNA]</scope>
    <source>
        <strain evidence="11">CG17_big_fil_post_rev_8_21_14_2_50_48_46</strain>
    </source>
</reference>
<dbReference type="HAMAP" id="MF_00011">
    <property type="entry name" value="Adenylosucc_synth"/>
    <property type="match status" value="1"/>
</dbReference>
<dbReference type="SUPFAM" id="SSF52540">
    <property type="entry name" value="P-loop containing nucleoside triphosphate hydrolases"/>
    <property type="match status" value="1"/>
</dbReference>
<comment type="subcellular location">
    <subcellularLocation>
        <location evidence="8">Cytoplasm</location>
    </subcellularLocation>
</comment>
<feature type="active site" description="Proton donor" evidence="8">
    <location>
        <position position="41"/>
    </location>
</feature>
<dbReference type="GO" id="GO:0005525">
    <property type="term" value="F:GTP binding"/>
    <property type="evidence" value="ECO:0007669"/>
    <property type="project" value="UniProtKB-UniRule"/>
</dbReference>
<comment type="function">
    <text evidence="8">Plays an important role in the de novo pathway of purine nucleotide biosynthesis. Catalyzes the first committed step in the biosynthesis of AMP from IMP.</text>
</comment>
<dbReference type="InterPro" id="IPR042110">
    <property type="entry name" value="Adenylosuccinate_synth_dom2"/>
</dbReference>
<dbReference type="InterPro" id="IPR027417">
    <property type="entry name" value="P-loop_NTPase"/>
</dbReference>
<feature type="binding site" evidence="8">
    <location>
        <position position="141"/>
    </location>
    <ligand>
        <name>IMP</name>
        <dbReference type="ChEBI" id="CHEBI:58053"/>
        <note>ligand shared between dimeric partners</note>
    </ligand>
</feature>
<dbReference type="Gene3D" id="3.40.440.10">
    <property type="entry name" value="Adenylosuccinate Synthetase, subunit A, domain 1"/>
    <property type="match status" value="2"/>
</dbReference>
<feature type="binding site" description="in other chain" evidence="8">
    <location>
        <begin position="38"/>
        <end position="41"/>
    </location>
    <ligand>
        <name>IMP</name>
        <dbReference type="ChEBI" id="CHEBI:58053"/>
        <note>ligand shared between dimeric partners</note>
    </ligand>
</feature>
<dbReference type="GO" id="GO:0044208">
    <property type="term" value="P:'de novo' AMP biosynthetic process"/>
    <property type="evidence" value="ECO:0007669"/>
    <property type="project" value="UniProtKB-UniRule"/>
</dbReference>
<dbReference type="GO" id="GO:0005737">
    <property type="term" value="C:cytoplasm"/>
    <property type="evidence" value="ECO:0007669"/>
    <property type="project" value="UniProtKB-SubCell"/>
</dbReference>
<comment type="subunit">
    <text evidence="1 8">Homodimer.</text>
</comment>
<feature type="binding site" evidence="8">
    <location>
        <begin position="40"/>
        <end position="42"/>
    </location>
    <ligand>
        <name>GTP</name>
        <dbReference type="ChEBI" id="CHEBI:37565"/>
    </ligand>
</feature>
<evidence type="ECO:0000256" key="3">
    <source>
        <dbReference type="ARBA" id="ARBA00022723"/>
    </source>
</evidence>
<gene>
    <name evidence="8" type="primary">purA</name>
    <name evidence="11" type="ORF">COW36_09625</name>
</gene>
<dbReference type="PROSITE" id="PS01266">
    <property type="entry name" value="ADENYLOSUCCIN_SYN_1"/>
    <property type="match status" value="1"/>
</dbReference>
<feature type="binding site" evidence="8">
    <location>
        <position position="274"/>
    </location>
    <ligand>
        <name>GTP</name>
        <dbReference type="ChEBI" id="CHEBI:37565"/>
    </ligand>
</feature>
<name>A0A2M7G5F2_9BACT</name>
<dbReference type="EMBL" id="PFFQ01000026">
    <property type="protein sequence ID" value="PIW17221.1"/>
    <property type="molecule type" value="Genomic_DNA"/>
</dbReference>
<keyword evidence="4 8" id="KW-0547">Nucleotide-binding</keyword>
<evidence type="ECO:0000256" key="4">
    <source>
        <dbReference type="ARBA" id="ARBA00022741"/>
    </source>
</evidence>
<keyword evidence="5 8" id="KW-0658">Purine biosynthesis</keyword>
<feature type="active site" description="Proton acceptor" evidence="8">
    <location>
        <position position="13"/>
    </location>
</feature>
<comment type="pathway">
    <text evidence="8 10">Purine metabolism; AMP biosynthesis via de novo pathway; AMP from IMP: step 1/2.</text>
</comment>
<dbReference type="Pfam" id="PF00709">
    <property type="entry name" value="Adenylsucc_synt"/>
    <property type="match status" value="2"/>
</dbReference>
<dbReference type="Gene3D" id="3.90.170.10">
    <property type="entry name" value="Adenylosuccinate Synthetase, subunit A, domain 3"/>
    <property type="match status" value="1"/>
</dbReference>
<dbReference type="GO" id="GO:0000287">
    <property type="term" value="F:magnesium ion binding"/>
    <property type="evidence" value="ECO:0007669"/>
    <property type="project" value="UniProtKB-UniRule"/>
</dbReference>
<comment type="catalytic activity">
    <reaction evidence="8 10">
        <text>IMP + L-aspartate + GTP = N(6)-(1,2-dicarboxyethyl)-AMP + GDP + phosphate + 2 H(+)</text>
        <dbReference type="Rhea" id="RHEA:15753"/>
        <dbReference type="ChEBI" id="CHEBI:15378"/>
        <dbReference type="ChEBI" id="CHEBI:29991"/>
        <dbReference type="ChEBI" id="CHEBI:37565"/>
        <dbReference type="ChEBI" id="CHEBI:43474"/>
        <dbReference type="ChEBI" id="CHEBI:57567"/>
        <dbReference type="ChEBI" id="CHEBI:58053"/>
        <dbReference type="ChEBI" id="CHEBI:58189"/>
        <dbReference type="EC" id="6.3.4.4"/>
    </reaction>
</comment>
<evidence type="ECO:0000256" key="5">
    <source>
        <dbReference type="ARBA" id="ARBA00022755"/>
    </source>
</evidence>
<comment type="similarity">
    <text evidence="8 10">Belongs to the adenylosuccinate synthetase family.</text>
</comment>
<keyword evidence="7 8" id="KW-0342">GTP-binding</keyword>
<dbReference type="InterPro" id="IPR042111">
    <property type="entry name" value="Adenylosuccinate_synth_dom3"/>
</dbReference>
<keyword evidence="2 8" id="KW-0436">Ligase</keyword>
<evidence type="ECO:0000256" key="1">
    <source>
        <dbReference type="ARBA" id="ARBA00011738"/>
    </source>
</evidence>
<dbReference type="AlphaFoldDB" id="A0A2M7G5F2"/>
<dbReference type="GO" id="GO:0004019">
    <property type="term" value="F:adenylosuccinate synthase activity"/>
    <property type="evidence" value="ECO:0007669"/>
    <property type="project" value="UniProtKB-UniRule"/>
</dbReference>
<feature type="binding site" evidence="8">
    <location>
        <position position="40"/>
    </location>
    <ligand>
        <name>Mg(2+)</name>
        <dbReference type="ChEBI" id="CHEBI:18420"/>
    </ligand>
</feature>
<feature type="binding site" description="in other chain" evidence="8">
    <location>
        <position position="208"/>
    </location>
    <ligand>
        <name>IMP</name>
        <dbReference type="ChEBI" id="CHEBI:58053"/>
        <note>ligand shared between dimeric partners</note>
    </ligand>
</feature>
<dbReference type="FunFam" id="3.90.170.10:FF:000001">
    <property type="entry name" value="Adenylosuccinate synthetase"/>
    <property type="match status" value="1"/>
</dbReference>
<proteinExistence type="inferred from homology"/>
<dbReference type="InterPro" id="IPR001114">
    <property type="entry name" value="Adenylosuccinate_synthetase"/>
</dbReference>
<dbReference type="PROSITE" id="PS00513">
    <property type="entry name" value="ADENYLOSUCCIN_SYN_2"/>
    <property type="match status" value="1"/>
</dbReference>
<dbReference type="InterPro" id="IPR042109">
    <property type="entry name" value="Adenylosuccinate_synth_dom1"/>
</dbReference>
<dbReference type="SMART" id="SM00788">
    <property type="entry name" value="Adenylsucc_synt"/>
    <property type="match status" value="1"/>
</dbReference>
<evidence type="ECO:0000313" key="11">
    <source>
        <dbReference type="EMBL" id="PIW17221.1"/>
    </source>
</evidence>
<feature type="binding site" evidence="8">
    <location>
        <position position="13"/>
    </location>
    <ligand>
        <name>Mg(2+)</name>
        <dbReference type="ChEBI" id="CHEBI:18420"/>
    </ligand>
</feature>